<dbReference type="PATRIC" id="fig|104102.7.peg.2927"/>
<reference evidence="1 2" key="1">
    <citation type="submission" date="2014-06" db="EMBL/GenBank/DDBJ databases">
        <title>Functional and comparative genomic analyses of the Drosophila gut microbiota identify candidate symbiosis factors.</title>
        <authorList>
            <person name="Newell P.D."/>
            <person name="Chaston J.M."/>
            <person name="Douglas A.E."/>
        </authorList>
    </citation>
    <scope>NUCLEOTIDE SEQUENCE [LARGE SCALE GENOMIC DNA]</scope>
    <source>
        <strain evidence="1 2">DmCS_006</strain>
    </source>
</reference>
<proteinExistence type="predicted"/>
<dbReference type="EMBL" id="JOKM01000102">
    <property type="protein sequence ID" value="KGB21327.1"/>
    <property type="molecule type" value="Genomic_DNA"/>
</dbReference>
<protein>
    <submittedName>
        <fullName evidence="1">Uncharacterized protein</fullName>
    </submittedName>
</protein>
<keyword evidence="2" id="KW-1185">Reference proteome</keyword>
<comment type="caution">
    <text evidence="1">The sequence shown here is derived from an EMBL/GenBank/DDBJ whole genome shotgun (WGS) entry which is preliminary data.</text>
</comment>
<dbReference type="RefSeq" id="WP_156105426.1">
    <property type="nucleotide sequence ID" value="NZ_JACAOJ010000011.1"/>
</dbReference>
<sequence>MSSSDIPLHNPFSLALMEETWTARQTVSSHKKDVKLTEGRNLRHII</sequence>
<dbReference type="GeneID" id="89476791"/>
<dbReference type="AlphaFoldDB" id="A0A094YJ17"/>
<dbReference type="Proteomes" id="UP000029448">
    <property type="component" value="Unassembled WGS sequence"/>
</dbReference>
<evidence type="ECO:0000313" key="1">
    <source>
        <dbReference type="EMBL" id="KGB21327.1"/>
    </source>
</evidence>
<name>A0A094YJ17_9PROT</name>
<gene>
    <name evidence="1" type="ORF">AtDm6_2963</name>
</gene>
<organism evidence="1 2">
    <name type="scientific">Acetobacter tropicalis</name>
    <dbReference type="NCBI Taxonomy" id="104102"/>
    <lineage>
        <taxon>Bacteria</taxon>
        <taxon>Pseudomonadati</taxon>
        <taxon>Pseudomonadota</taxon>
        <taxon>Alphaproteobacteria</taxon>
        <taxon>Acetobacterales</taxon>
        <taxon>Acetobacteraceae</taxon>
        <taxon>Acetobacter</taxon>
    </lineage>
</organism>
<evidence type="ECO:0000313" key="2">
    <source>
        <dbReference type="Proteomes" id="UP000029448"/>
    </source>
</evidence>
<accession>A0A094YJ17</accession>